<dbReference type="AlphaFoldDB" id="B9TJV1"/>
<evidence type="ECO:0000313" key="1">
    <source>
        <dbReference type="EMBL" id="EEF23862.1"/>
    </source>
</evidence>
<gene>
    <name evidence="1" type="ORF">RCOM_1929450</name>
</gene>
<proteinExistence type="predicted"/>
<dbReference type="Proteomes" id="UP000008311">
    <property type="component" value="Unassembled WGS sequence"/>
</dbReference>
<name>B9TJV1_RICCO</name>
<dbReference type="InParanoid" id="B9TJV1"/>
<evidence type="ECO:0000313" key="2">
    <source>
        <dbReference type="Proteomes" id="UP000008311"/>
    </source>
</evidence>
<sequence length="73" mass="7158">MEAFQSELVAQALLGAGAAVGPGAPAQHVARRLARLDAVALDLAGDRAFGVAQGFRHVGDGLLAAPAPGVDAG</sequence>
<feature type="non-terminal residue" evidence="1">
    <location>
        <position position="73"/>
    </location>
</feature>
<organism evidence="1 2">
    <name type="scientific">Ricinus communis</name>
    <name type="common">Castor bean</name>
    <dbReference type="NCBI Taxonomy" id="3988"/>
    <lineage>
        <taxon>Eukaryota</taxon>
        <taxon>Viridiplantae</taxon>
        <taxon>Streptophyta</taxon>
        <taxon>Embryophyta</taxon>
        <taxon>Tracheophyta</taxon>
        <taxon>Spermatophyta</taxon>
        <taxon>Magnoliopsida</taxon>
        <taxon>eudicotyledons</taxon>
        <taxon>Gunneridae</taxon>
        <taxon>Pentapetalae</taxon>
        <taxon>rosids</taxon>
        <taxon>fabids</taxon>
        <taxon>Malpighiales</taxon>
        <taxon>Euphorbiaceae</taxon>
        <taxon>Acalyphoideae</taxon>
        <taxon>Acalypheae</taxon>
        <taxon>Ricinus</taxon>
    </lineage>
</organism>
<accession>B9TJV1</accession>
<reference evidence="2" key="1">
    <citation type="journal article" date="2010" name="Nat. Biotechnol.">
        <title>Draft genome sequence of the oilseed species Ricinus communis.</title>
        <authorList>
            <person name="Chan A.P."/>
            <person name="Crabtree J."/>
            <person name="Zhao Q."/>
            <person name="Lorenzi H."/>
            <person name="Orvis J."/>
            <person name="Puiu D."/>
            <person name="Melake-Berhan A."/>
            <person name="Jones K.M."/>
            <person name="Redman J."/>
            <person name="Chen G."/>
            <person name="Cahoon E.B."/>
            <person name="Gedil M."/>
            <person name="Stanke M."/>
            <person name="Haas B.J."/>
            <person name="Wortman J.R."/>
            <person name="Fraser-Liggett C.M."/>
            <person name="Ravel J."/>
            <person name="Rabinowicz P.D."/>
        </authorList>
    </citation>
    <scope>NUCLEOTIDE SEQUENCE [LARGE SCALE GENOMIC DNA]</scope>
    <source>
        <strain evidence="2">cv. Hale</strain>
    </source>
</reference>
<dbReference type="EMBL" id="EQ984401">
    <property type="protein sequence ID" value="EEF23862.1"/>
    <property type="molecule type" value="Genomic_DNA"/>
</dbReference>
<protein>
    <submittedName>
        <fullName evidence="1">Uncharacterized protein</fullName>
    </submittedName>
</protein>
<keyword evidence="2" id="KW-1185">Reference proteome</keyword>